<gene>
    <name evidence="7" type="ORF">JAAARDRAFT_114005</name>
</gene>
<keyword evidence="4 6" id="KW-0964">Secreted</keyword>
<comment type="similarity">
    <text evidence="2 6">Belongs to the fungal hydrophobin family.</text>
</comment>
<name>A0A067PT00_9AGAM</name>
<evidence type="ECO:0000313" key="8">
    <source>
        <dbReference type="Proteomes" id="UP000027265"/>
    </source>
</evidence>
<keyword evidence="5 6" id="KW-1015">Disulfide bond</keyword>
<dbReference type="InParanoid" id="A0A067PT00"/>
<sequence length="105" mass="10102">TLAIASVASLAAAIPTGLQSRGGDCNTGPIQCCQSVQSAQSDAVTTLLGLLGVVLGNTDVLVGLTCSPISVVGVGSGTSCSASPVCCSDNSYGSLISIGCVPVTL</sequence>
<dbReference type="AlphaFoldDB" id="A0A067PT00"/>
<dbReference type="InterPro" id="IPR001338">
    <property type="entry name" value="Class_I_Hydrophobin"/>
</dbReference>
<keyword evidence="8" id="KW-1185">Reference proteome</keyword>
<accession>A0A067PT00</accession>
<evidence type="ECO:0000256" key="4">
    <source>
        <dbReference type="ARBA" id="ARBA00022525"/>
    </source>
</evidence>
<dbReference type="SMART" id="SM00075">
    <property type="entry name" value="HYDRO"/>
    <property type="match status" value="1"/>
</dbReference>
<proteinExistence type="inferred from homology"/>
<evidence type="ECO:0000256" key="2">
    <source>
        <dbReference type="ARBA" id="ARBA00010446"/>
    </source>
</evidence>
<organism evidence="7 8">
    <name type="scientific">Jaapia argillacea MUCL 33604</name>
    <dbReference type="NCBI Taxonomy" id="933084"/>
    <lineage>
        <taxon>Eukaryota</taxon>
        <taxon>Fungi</taxon>
        <taxon>Dikarya</taxon>
        <taxon>Basidiomycota</taxon>
        <taxon>Agaricomycotina</taxon>
        <taxon>Agaricomycetes</taxon>
        <taxon>Agaricomycetidae</taxon>
        <taxon>Jaapiales</taxon>
        <taxon>Jaapiaceae</taxon>
        <taxon>Jaapia</taxon>
    </lineage>
</organism>
<keyword evidence="6" id="KW-0732">Signal</keyword>
<reference evidence="8" key="1">
    <citation type="journal article" date="2014" name="Proc. Natl. Acad. Sci. U.S.A.">
        <title>Extensive sampling of basidiomycete genomes demonstrates inadequacy of the white-rot/brown-rot paradigm for wood decay fungi.</title>
        <authorList>
            <person name="Riley R."/>
            <person name="Salamov A.A."/>
            <person name="Brown D.W."/>
            <person name="Nagy L.G."/>
            <person name="Floudas D."/>
            <person name="Held B.W."/>
            <person name="Levasseur A."/>
            <person name="Lombard V."/>
            <person name="Morin E."/>
            <person name="Otillar R."/>
            <person name="Lindquist E.A."/>
            <person name="Sun H."/>
            <person name="LaButti K.M."/>
            <person name="Schmutz J."/>
            <person name="Jabbour D."/>
            <person name="Luo H."/>
            <person name="Baker S.E."/>
            <person name="Pisabarro A.G."/>
            <person name="Walton J.D."/>
            <person name="Blanchette R.A."/>
            <person name="Henrissat B."/>
            <person name="Martin F."/>
            <person name="Cullen D."/>
            <person name="Hibbett D.S."/>
            <person name="Grigoriev I.V."/>
        </authorList>
    </citation>
    <scope>NUCLEOTIDE SEQUENCE [LARGE SCALE GENOMIC DNA]</scope>
    <source>
        <strain evidence="8">MUCL 33604</strain>
    </source>
</reference>
<evidence type="ECO:0000256" key="3">
    <source>
        <dbReference type="ARBA" id="ARBA00022512"/>
    </source>
</evidence>
<dbReference type="GO" id="GO:0005199">
    <property type="term" value="F:structural constituent of cell wall"/>
    <property type="evidence" value="ECO:0007669"/>
    <property type="project" value="InterPro"/>
</dbReference>
<dbReference type="Pfam" id="PF01185">
    <property type="entry name" value="Hydrophobin"/>
    <property type="match status" value="1"/>
</dbReference>
<feature type="non-terminal residue" evidence="7">
    <location>
        <position position="105"/>
    </location>
</feature>
<evidence type="ECO:0000313" key="7">
    <source>
        <dbReference type="EMBL" id="KDQ57933.1"/>
    </source>
</evidence>
<dbReference type="GO" id="GO:0009277">
    <property type="term" value="C:fungal-type cell wall"/>
    <property type="evidence" value="ECO:0007669"/>
    <property type="project" value="InterPro"/>
</dbReference>
<evidence type="ECO:0000256" key="5">
    <source>
        <dbReference type="ARBA" id="ARBA00023157"/>
    </source>
</evidence>
<dbReference type="STRING" id="933084.A0A067PT00"/>
<dbReference type="HOGENOM" id="CLU_105134_2_0_1"/>
<feature type="non-terminal residue" evidence="7">
    <location>
        <position position="1"/>
    </location>
</feature>
<evidence type="ECO:0000256" key="1">
    <source>
        <dbReference type="ARBA" id="ARBA00004191"/>
    </source>
</evidence>
<comment type="subcellular location">
    <subcellularLocation>
        <location evidence="1 6">Secreted</location>
        <location evidence="1 6">Cell wall</location>
    </subcellularLocation>
</comment>
<dbReference type="CDD" id="cd23507">
    <property type="entry name" value="hydrophobin_I"/>
    <property type="match status" value="1"/>
</dbReference>
<dbReference type="EMBL" id="KL197718">
    <property type="protein sequence ID" value="KDQ57933.1"/>
    <property type="molecule type" value="Genomic_DNA"/>
</dbReference>
<evidence type="ECO:0000256" key="6">
    <source>
        <dbReference type="RuleBase" id="RU365009"/>
    </source>
</evidence>
<protein>
    <recommendedName>
        <fullName evidence="6">Hydrophobin</fullName>
    </recommendedName>
</protein>
<dbReference type="Proteomes" id="UP000027265">
    <property type="component" value="Unassembled WGS sequence"/>
</dbReference>
<keyword evidence="3 6" id="KW-0134">Cell wall</keyword>